<protein>
    <submittedName>
        <fullName evidence="1">Uncharacterized protein</fullName>
    </submittedName>
</protein>
<accession>A0A7W3JU78</accession>
<evidence type="ECO:0000313" key="2">
    <source>
        <dbReference type="Proteomes" id="UP000524237"/>
    </source>
</evidence>
<keyword evidence="2" id="KW-1185">Reference proteome</keyword>
<dbReference type="Proteomes" id="UP000524237">
    <property type="component" value="Unassembled WGS sequence"/>
</dbReference>
<sequence>MEKLETPGSIAIYLDADLYFFSSPNLVINDLGSESVGIIEHRYPDNVAANLAKYGRFNVGWVGFRDDDAGRAVLDWYSDRTLEWCSDKPEADKYADQGYLNSFPNFPGVKILESAGFNLAPWNTRRHRTTQLGGSVFADGQMLIFFHFHGLRKVGPWFTSSQLTYGSPMNSVLRNGVYQPYVNALARMDGLLQNDVSLQKRAKKRGNGLIGFVSRLWISSLILIAVASRNALRPNA</sequence>
<dbReference type="RefSeq" id="WP_182484696.1">
    <property type="nucleotide sequence ID" value="NZ_JACGWU010000003.1"/>
</dbReference>
<dbReference type="SUPFAM" id="SSF53448">
    <property type="entry name" value="Nucleotide-diphospho-sugar transferases"/>
    <property type="match status" value="1"/>
</dbReference>
<evidence type="ECO:0000313" key="1">
    <source>
        <dbReference type="EMBL" id="MBA8829257.1"/>
    </source>
</evidence>
<proteinExistence type="predicted"/>
<dbReference type="EMBL" id="JACGWU010000003">
    <property type="protein sequence ID" value="MBA8829257.1"/>
    <property type="molecule type" value="Genomic_DNA"/>
</dbReference>
<gene>
    <name evidence="1" type="ORF">FB555_001360</name>
</gene>
<comment type="caution">
    <text evidence="1">The sequence shown here is derived from an EMBL/GenBank/DDBJ whole genome shotgun (WGS) entry which is preliminary data.</text>
</comment>
<dbReference type="AlphaFoldDB" id="A0A7W3JU78"/>
<name>A0A7W3JU78_9MICO</name>
<reference evidence="1 2" key="1">
    <citation type="submission" date="2020-07" db="EMBL/GenBank/DDBJ databases">
        <title>Sequencing the genomes of 1000 actinobacteria strains.</title>
        <authorList>
            <person name="Klenk H.-P."/>
        </authorList>
    </citation>
    <scope>NUCLEOTIDE SEQUENCE [LARGE SCALE GENOMIC DNA]</scope>
    <source>
        <strain evidence="1 2">DSM 23737</strain>
    </source>
</reference>
<organism evidence="1 2">
    <name type="scientific">Alpinimonas psychrophila</name>
    <dbReference type="NCBI Taxonomy" id="748908"/>
    <lineage>
        <taxon>Bacteria</taxon>
        <taxon>Bacillati</taxon>
        <taxon>Actinomycetota</taxon>
        <taxon>Actinomycetes</taxon>
        <taxon>Micrococcales</taxon>
        <taxon>Microbacteriaceae</taxon>
        <taxon>Alpinimonas</taxon>
    </lineage>
</organism>
<dbReference type="InterPro" id="IPR029044">
    <property type="entry name" value="Nucleotide-diphossugar_trans"/>
</dbReference>